<dbReference type="InterPro" id="IPR002925">
    <property type="entry name" value="Dienelactn_hydro"/>
</dbReference>
<evidence type="ECO:0000259" key="2">
    <source>
        <dbReference type="Pfam" id="PF01738"/>
    </source>
</evidence>
<sequence length="263" mass="28728">MSRLGPALALAALLLMEAAPARAADWREEARVAWERAYVMLPVARDRLIGGRMGDALVREELAALAPGRRLPAVLYIHGCSGLVPGNFDYMNLLAEAGHAVIAPDSFARPGRPKTCDPRRHRGIPGAPFARVAAMRQEEIAYSQERLRDLAWVDHERVFLMGHSQGGGAAAAYPNGGFRGVIVSGSTCQYGMNAPEGTPVLALYSGNDPWRGRRSPRGCADWGRVYHRPIEFHLFTGDAHNLAGDARARSLILDFLKRRSAPR</sequence>
<feature type="domain" description="Dienelactone hydrolase" evidence="2">
    <location>
        <begin position="67"/>
        <end position="247"/>
    </location>
</feature>
<dbReference type="GO" id="GO:0016787">
    <property type="term" value="F:hydrolase activity"/>
    <property type="evidence" value="ECO:0007669"/>
    <property type="project" value="UniProtKB-KW"/>
</dbReference>
<comment type="caution">
    <text evidence="3">The sequence shown here is derived from an EMBL/GenBank/DDBJ whole genome shotgun (WGS) entry which is preliminary data.</text>
</comment>
<evidence type="ECO:0000313" key="4">
    <source>
        <dbReference type="Proteomes" id="UP000782312"/>
    </source>
</evidence>
<dbReference type="SUPFAM" id="SSF53474">
    <property type="entry name" value="alpha/beta-Hydrolases"/>
    <property type="match status" value="1"/>
</dbReference>
<name>A0A932I3B9_UNCTE</name>
<evidence type="ECO:0000256" key="1">
    <source>
        <dbReference type="SAM" id="SignalP"/>
    </source>
</evidence>
<evidence type="ECO:0000313" key="3">
    <source>
        <dbReference type="EMBL" id="MBI3128571.1"/>
    </source>
</evidence>
<organism evidence="3 4">
    <name type="scientific">Tectimicrobiota bacterium</name>
    <dbReference type="NCBI Taxonomy" id="2528274"/>
    <lineage>
        <taxon>Bacteria</taxon>
        <taxon>Pseudomonadati</taxon>
        <taxon>Nitrospinota/Tectimicrobiota group</taxon>
        <taxon>Candidatus Tectimicrobiota</taxon>
    </lineage>
</organism>
<dbReference type="AlphaFoldDB" id="A0A932I3B9"/>
<dbReference type="EMBL" id="JACPUR010000032">
    <property type="protein sequence ID" value="MBI3128571.1"/>
    <property type="molecule type" value="Genomic_DNA"/>
</dbReference>
<keyword evidence="3" id="KW-0378">Hydrolase</keyword>
<dbReference type="InterPro" id="IPR029058">
    <property type="entry name" value="AB_hydrolase_fold"/>
</dbReference>
<dbReference type="Proteomes" id="UP000782312">
    <property type="component" value="Unassembled WGS sequence"/>
</dbReference>
<keyword evidence="1" id="KW-0732">Signal</keyword>
<accession>A0A932I3B9</accession>
<gene>
    <name evidence="3" type="ORF">HYZ11_13280</name>
</gene>
<feature type="chain" id="PRO_5037023773" evidence="1">
    <location>
        <begin position="24"/>
        <end position="263"/>
    </location>
</feature>
<dbReference type="Gene3D" id="3.40.50.1820">
    <property type="entry name" value="alpha/beta hydrolase"/>
    <property type="match status" value="1"/>
</dbReference>
<protein>
    <submittedName>
        <fullName evidence="3">Dienelactone hydrolase family protein</fullName>
    </submittedName>
</protein>
<reference evidence="3" key="1">
    <citation type="submission" date="2020-07" db="EMBL/GenBank/DDBJ databases">
        <title>Huge and variable diversity of episymbiotic CPR bacteria and DPANN archaea in groundwater ecosystems.</title>
        <authorList>
            <person name="He C.Y."/>
            <person name="Keren R."/>
            <person name="Whittaker M."/>
            <person name="Farag I.F."/>
            <person name="Doudna J."/>
            <person name="Cate J.H.D."/>
            <person name="Banfield J.F."/>
        </authorList>
    </citation>
    <scope>NUCLEOTIDE SEQUENCE</scope>
    <source>
        <strain evidence="3">NC_groundwater_763_Ag_S-0.2um_68_21</strain>
    </source>
</reference>
<proteinExistence type="predicted"/>
<dbReference type="Pfam" id="PF01738">
    <property type="entry name" value="DLH"/>
    <property type="match status" value="1"/>
</dbReference>
<feature type="signal peptide" evidence="1">
    <location>
        <begin position="1"/>
        <end position="23"/>
    </location>
</feature>